<evidence type="ECO:0000313" key="1">
    <source>
        <dbReference type="EMBL" id="KPQ40942.1"/>
    </source>
</evidence>
<accession>A0A0P8CEU4</accession>
<comment type="caution">
    <text evidence="1">The sequence shown here is derived from an EMBL/GenBank/DDBJ whole genome shotgun (WGS) entry which is preliminary data.</text>
</comment>
<dbReference type="EMBL" id="LKCM01000486">
    <property type="protein sequence ID" value="KPQ40942.1"/>
    <property type="molecule type" value="Genomic_DNA"/>
</dbReference>
<proteinExistence type="predicted"/>
<reference evidence="1 2" key="1">
    <citation type="submission" date="2015-09" db="EMBL/GenBank/DDBJ databases">
        <title>A metagenomics-based metabolic model of nitrate-dependent anaerobic oxidation of methane by Methanoperedens-like archaea.</title>
        <authorList>
            <person name="Arshad A."/>
            <person name="Speth D.R."/>
            <person name="De Graaf R.M."/>
            <person name="Op Den Camp H.J."/>
            <person name="Jetten M.S."/>
            <person name="Welte C.U."/>
        </authorList>
    </citation>
    <scope>NUCLEOTIDE SEQUENCE [LARGE SCALE GENOMIC DNA]</scope>
</reference>
<name>A0A0P8CEU4_9EURY</name>
<sequence length="234" mass="26670">MADMAIIVINAKTILADLDRKYQCQMVEWKSQCLSMHSNFKKKTSRSNKNGKSYESTAWYKIKPGGGLESVGKEEPDYSKYYPPEPKPAYSFKFQKYEEHVILNIKDYEANLKLFKDCLAFNLELCRNPLIKNLKKVNGAKTLKFFDDRDLDIRPKEEIYGMLAKVTLIANTERQLGNMEHASLMTAMGVGMRWVLRDYDFGLEELTKPKIDQINSVHPEISAAAPAGDRNAGG</sequence>
<dbReference type="AlphaFoldDB" id="A0A0P8CEU4"/>
<dbReference type="Proteomes" id="UP000050360">
    <property type="component" value="Unassembled WGS sequence"/>
</dbReference>
<evidence type="ECO:0000313" key="2">
    <source>
        <dbReference type="Proteomes" id="UP000050360"/>
    </source>
</evidence>
<dbReference type="InterPro" id="IPR036179">
    <property type="entry name" value="Ig-like_dom_sf"/>
</dbReference>
<dbReference type="SUPFAM" id="SSF48726">
    <property type="entry name" value="Immunoglobulin"/>
    <property type="match status" value="1"/>
</dbReference>
<gene>
    <name evidence="1" type="ORF">MPEBLZ_04510</name>
</gene>
<organism evidence="1 2">
    <name type="scientific">Candidatus Methanoperedens nitratireducens</name>
    <dbReference type="NCBI Taxonomy" id="1392998"/>
    <lineage>
        <taxon>Archaea</taxon>
        <taxon>Methanobacteriati</taxon>
        <taxon>Methanobacteriota</taxon>
        <taxon>Stenosarchaea group</taxon>
        <taxon>Methanomicrobia</taxon>
        <taxon>Methanosarcinales</taxon>
        <taxon>ANME-2 cluster</taxon>
        <taxon>Candidatus Methanoperedentaceae</taxon>
        <taxon>Candidatus Methanoperedens</taxon>
    </lineage>
</organism>
<protein>
    <submittedName>
        <fullName evidence="1">Uncharacterized protein</fullName>
    </submittedName>
</protein>